<organism evidence="2 3">
    <name type="scientific">Mucuna pruriens</name>
    <name type="common">Velvet bean</name>
    <name type="synonym">Dolichos pruriens</name>
    <dbReference type="NCBI Taxonomy" id="157652"/>
    <lineage>
        <taxon>Eukaryota</taxon>
        <taxon>Viridiplantae</taxon>
        <taxon>Streptophyta</taxon>
        <taxon>Embryophyta</taxon>
        <taxon>Tracheophyta</taxon>
        <taxon>Spermatophyta</taxon>
        <taxon>Magnoliopsida</taxon>
        <taxon>eudicotyledons</taxon>
        <taxon>Gunneridae</taxon>
        <taxon>Pentapetalae</taxon>
        <taxon>rosids</taxon>
        <taxon>fabids</taxon>
        <taxon>Fabales</taxon>
        <taxon>Fabaceae</taxon>
        <taxon>Papilionoideae</taxon>
        <taxon>50 kb inversion clade</taxon>
        <taxon>NPAAA clade</taxon>
        <taxon>indigoferoid/millettioid clade</taxon>
        <taxon>Phaseoleae</taxon>
        <taxon>Mucuna</taxon>
    </lineage>
</organism>
<feature type="non-terminal residue" evidence="2">
    <location>
        <position position="1"/>
    </location>
</feature>
<dbReference type="AlphaFoldDB" id="A0A371IEI4"/>
<evidence type="ECO:0000256" key="1">
    <source>
        <dbReference type="SAM" id="MobiDB-lite"/>
    </source>
</evidence>
<feature type="region of interest" description="Disordered" evidence="1">
    <location>
        <begin position="131"/>
        <end position="163"/>
    </location>
</feature>
<comment type="caution">
    <text evidence="2">The sequence shown here is derived from an EMBL/GenBank/DDBJ whole genome shotgun (WGS) entry which is preliminary data.</text>
</comment>
<dbReference type="EMBL" id="QJKJ01000272">
    <property type="protein sequence ID" value="RDY13471.1"/>
    <property type="molecule type" value="Genomic_DNA"/>
</dbReference>
<reference evidence="2" key="1">
    <citation type="submission" date="2018-05" db="EMBL/GenBank/DDBJ databases">
        <title>Draft genome of Mucuna pruriens seed.</title>
        <authorList>
            <person name="Nnadi N.E."/>
            <person name="Vos R."/>
            <person name="Hasami M.H."/>
            <person name="Devisetty U.K."/>
            <person name="Aguiy J.C."/>
        </authorList>
    </citation>
    <scope>NUCLEOTIDE SEQUENCE [LARGE SCALE GENOMIC DNA]</scope>
    <source>
        <strain evidence="2">JCA_2017</strain>
    </source>
</reference>
<feature type="compositionally biased region" description="Polar residues" evidence="1">
    <location>
        <begin position="137"/>
        <end position="153"/>
    </location>
</feature>
<sequence length="319" mass="35536">MLDSTGNDGSTTPNHKLFTTVLYYTVTTRPRLPCSSSSRVKGVAKFVGEVFLDLYDLSEGATRYEWLLKEEAQSKGRLLSSQDTDYRDPNFEIDVAEICLKQPMVCNPLRPRDVEAPVSQAVKREVVKNIRAKPSKPRSSVPFTTSRRSTASESGKADSIVASQPAYSRTSSRGISYDLTKMRFDLDLVGEYLLPQTKAEEGYVLVANTVQRAYLNTGVKAAPEIGFDPFTSRAIYEPDKAKELRRTSLGQTLVISRRSQLEEAKVDKASESVQNLGGLVGSPKRWALASIRHRQKGSIIRVAARVPAYEDFKRKEYGI</sequence>
<accession>A0A371IEI4</accession>
<dbReference type="OrthoDB" id="10546256at2759"/>
<evidence type="ECO:0000313" key="3">
    <source>
        <dbReference type="Proteomes" id="UP000257109"/>
    </source>
</evidence>
<protein>
    <submittedName>
        <fullName evidence="2">Uncharacterized protein</fullName>
    </submittedName>
</protein>
<dbReference type="Proteomes" id="UP000257109">
    <property type="component" value="Unassembled WGS sequence"/>
</dbReference>
<evidence type="ECO:0000313" key="2">
    <source>
        <dbReference type="EMBL" id="RDY13471.1"/>
    </source>
</evidence>
<keyword evidence="3" id="KW-1185">Reference proteome</keyword>
<gene>
    <name evidence="2" type="ORF">CR513_01590</name>
</gene>
<name>A0A371IEI4_MUCPR</name>
<proteinExistence type="predicted"/>